<evidence type="ECO:0000256" key="8">
    <source>
        <dbReference type="ARBA" id="ARBA00022989"/>
    </source>
</evidence>
<feature type="domain" description="ABC transmembrane type-1" evidence="13">
    <location>
        <begin position="175"/>
        <end position="393"/>
    </location>
</feature>
<keyword evidence="7" id="KW-0067">ATP-binding</keyword>
<evidence type="ECO:0000256" key="6">
    <source>
        <dbReference type="ARBA" id="ARBA00022741"/>
    </source>
</evidence>
<feature type="transmembrane region" description="Helical" evidence="11">
    <location>
        <begin position="770"/>
        <end position="793"/>
    </location>
</feature>
<dbReference type="GO" id="GO:0005774">
    <property type="term" value="C:vacuolar membrane"/>
    <property type="evidence" value="ECO:0007669"/>
    <property type="project" value="UniProtKB-SubCell"/>
</dbReference>
<dbReference type="FunFam" id="3.40.50.300:FF:000163">
    <property type="entry name" value="Multidrug resistance-associated protein member 4"/>
    <property type="match status" value="1"/>
</dbReference>
<feature type="transmembrane region" description="Helical" evidence="11">
    <location>
        <begin position="843"/>
        <end position="861"/>
    </location>
</feature>
<keyword evidence="9 11" id="KW-0472">Membrane</keyword>
<reference evidence="14" key="1">
    <citation type="journal article" date="2020" name="bioRxiv">
        <title>Comparative genomics of Chlamydomonas.</title>
        <authorList>
            <person name="Craig R.J."/>
            <person name="Hasan A.R."/>
            <person name="Ness R.W."/>
            <person name="Keightley P.D."/>
        </authorList>
    </citation>
    <scope>NUCLEOTIDE SEQUENCE</scope>
    <source>
        <strain evidence="14">CCAP 11/173</strain>
    </source>
</reference>
<dbReference type="InterPro" id="IPR027417">
    <property type="entry name" value="P-loop_NTPase"/>
</dbReference>
<dbReference type="SMART" id="SM00382">
    <property type="entry name" value="AAA"/>
    <property type="match status" value="2"/>
</dbReference>
<dbReference type="PROSITE" id="PS00211">
    <property type="entry name" value="ABC_TRANSPORTER_1"/>
    <property type="match status" value="1"/>
</dbReference>
<evidence type="ECO:0000313" key="14">
    <source>
        <dbReference type="EMBL" id="KAG2432737.1"/>
    </source>
</evidence>
<dbReference type="InterPro" id="IPR017871">
    <property type="entry name" value="ABC_transporter-like_CS"/>
</dbReference>
<evidence type="ECO:0000256" key="11">
    <source>
        <dbReference type="SAM" id="Phobius"/>
    </source>
</evidence>
<dbReference type="OrthoDB" id="525473at2759"/>
<feature type="domain" description="ABC transmembrane type-1" evidence="13">
    <location>
        <begin position="723"/>
        <end position="1009"/>
    </location>
</feature>
<feature type="transmembrane region" description="Helical" evidence="11">
    <location>
        <begin position="978"/>
        <end position="1000"/>
    </location>
</feature>
<feature type="transmembrane region" description="Helical" evidence="11">
    <location>
        <begin position="805"/>
        <end position="823"/>
    </location>
</feature>
<dbReference type="GO" id="GO:0140359">
    <property type="term" value="F:ABC-type transporter activity"/>
    <property type="evidence" value="ECO:0007669"/>
    <property type="project" value="InterPro"/>
</dbReference>
<dbReference type="InterPro" id="IPR011527">
    <property type="entry name" value="ABC1_TM_dom"/>
</dbReference>
<dbReference type="PANTHER" id="PTHR24223:SF443">
    <property type="entry name" value="MULTIDRUG-RESISTANCE LIKE PROTEIN 1, ISOFORM I"/>
    <property type="match status" value="1"/>
</dbReference>
<dbReference type="Gene3D" id="3.40.50.300">
    <property type="entry name" value="P-loop containing nucleotide triphosphate hydrolases"/>
    <property type="match status" value="2"/>
</dbReference>
<accession>A0A835SWF1</accession>
<dbReference type="GO" id="GO:0016887">
    <property type="term" value="F:ATP hydrolysis activity"/>
    <property type="evidence" value="ECO:0007669"/>
    <property type="project" value="InterPro"/>
</dbReference>
<evidence type="ECO:0000256" key="2">
    <source>
        <dbReference type="ARBA" id="ARBA00009726"/>
    </source>
</evidence>
<organism evidence="14 15">
    <name type="scientific">Chlamydomonas schloesseri</name>
    <dbReference type="NCBI Taxonomy" id="2026947"/>
    <lineage>
        <taxon>Eukaryota</taxon>
        <taxon>Viridiplantae</taxon>
        <taxon>Chlorophyta</taxon>
        <taxon>core chlorophytes</taxon>
        <taxon>Chlorophyceae</taxon>
        <taxon>CS clade</taxon>
        <taxon>Chlamydomonadales</taxon>
        <taxon>Chlamydomonadaceae</taxon>
        <taxon>Chlamydomonas</taxon>
    </lineage>
</organism>
<dbReference type="PROSITE" id="PS50893">
    <property type="entry name" value="ABC_TRANSPORTER_2"/>
    <property type="match status" value="2"/>
</dbReference>
<feature type="transmembrane region" description="Helical" evidence="11">
    <location>
        <begin position="145"/>
        <end position="170"/>
    </location>
</feature>
<dbReference type="CDD" id="cd18580">
    <property type="entry name" value="ABC_6TM_ABCC_D2"/>
    <property type="match status" value="1"/>
</dbReference>
<dbReference type="PROSITE" id="PS50929">
    <property type="entry name" value="ABC_TM1F"/>
    <property type="match status" value="2"/>
</dbReference>
<evidence type="ECO:0000259" key="12">
    <source>
        <dbReference type="PROSITE" id="PS50893"/>
    </source>
</evidence>
<evidence type="ECO:0000256" key="3">
    <source>
        <dbReference type="ARBA" id="ARBA00022448"/>
    </source>
</evidence>
<proteinExistence type="inferred from homology"/>
<evidence type="ECO:0000256" key="5">
    <source>
        <dbReference type="ARBA" id="ARBA00022737"/>
    </source>
</evidence>
<dbReference type="Proteomes" id="UP000613740">
    <property type="component" value="Unassembled WGS sequence"/>
</dbReference>
<sequence>MGAATDPESPPAVSVATTSREDPTRGIFNKFCFGWMLKHVSAARRGEELNPEAMGMPDENMAAAAYDKFAAHWAAEAKLKSEEPDGAKPSLFRALRRSFGWYYMVAGLCKMGWSTFVICGAFYFVRSLLAHVAGYSAAKTSAERLYSSTLAGWCLMAGFTLDAWLLGLCLQRMGYICMNVGIRARAALVQAVTHKAFRLNSVRADQAASIVNFVASDVQKIYDGAMELHYLWTAPLEAAAILALLGYLTGESILPGLGVILLVLPLQYFFGWRIIQIKLQTAGLVAQRSSILQEVLPAIKLVKYYAWESFFEKKISDVRRKEMRLAFWNAAMKVINVACVFCVPPMTAFVIFINYEFNTARLTSTVAFTTLSLFNILRFPLVVLPKALRAVSEANASLQRLEVYLLEDVSGTSSAARSKTNPPGVHIESAVFHHPSNPNWHLHIPRFDVRPGQVVAVVGRIGAGKSSLIHAILGNMAKEHGASSVGGRISYVPQNPWLQNLSVRDNVLFGEAFDEQRYNAVIEACALTMDLQILPQGDHSKAGIRGVNFSGGQRQRVNLARAAYSPADLVLLDNALSAVDHHTAHHIFDACIKGLFADKAVVLVTHQIEFMPRCDAVAIMDEGRCLYYGKWNAQAQEMLGKLLPITHLLHAAGSQEAPPAPKKKAEDKATHEAPKKAESIQLTLAPTSIGKPAAKAEAAAGTHLTAFRAALIYTWYGNLFLVAASFIFFLAAQTTRQISDFWVRWWVQDKYGKFAVPKAQDSSATQFYSLIYLLLVGLFYTLMLFRGATFLWWVLRSSEGLRRRALHNVLHAPMGFFLVTPVGDLLLNFTKDQDIMDENLPDAVHFCGIYGLILLATTITVSVTINFFGAFTGALIIMTLIMLSIYLPAATALKKARAVSGGALVGLVAETLEGLSVVQAFAKQEYFIDEAARRTDVTNAAVFNAESLNLWLAFWCDLIGACLVGVVSAFAVGMAQELGASVVGLAFSNIIQMLVFYTWVVRFISEAISLFHSVEGMAFLAEHVPHDGVFYDPKADKGVAKSITLPDGAIVPAASKVQVVVDDAALASWPASGNIRFEDVWMQYRLDAPWALKGVTFKISDGEKVGAVGRTGSGKSTTLLALYRMFELGKGRILIDGVDIATLPLKKLRMGLSIIPQEPVMFSGTVRSNLDPFGEFTDDGILWEVLRKVGLEAQAQHAGGLDGHVDGTGGKAWSLGQMQLVCLARAALRAVPILCLDEATAAMDPHTEQIVQDTIKRVFDDRTTITIAHRLDTIIESDKVLVMEQGSLMEYDAPATLLANRSSMFSKLVDKTGPAAAQALRQMADAHFAAVAAKRQQ</sequence>
<feature type="domain" description="ABC transporter" evidence="12">
    <location>
        <begin position="425"/>
        <end position="647"/>
    </location>
</feature>
<dbReference type="InterPro" id="IPR003593">
    <property type="entry name" value="AAA+_ATPase"/>
</dbReference>
<dbReference type="InterPro" id="IPR044726">
    <property type="entry name" value="ABCC_6TM_D2"/>
</dbReference>
<dbReference type="EMBL" id="JAEHOD010000065">
    <property type="protein sequence ID" value="KAG2432737.1"/>
    <property type="molecule type" value="Genomic_DNA"/>
</dbReference>
<feature type="transmembrane region" description="Helical" evidence="11">
    <location>
        <begin position="228"/>
        <end position="247"/>
    </location>
</feature>
<feature type="transmembrane region" description="Helical" evidence="11">
    <location>
        <begin position="950"/>
        <end position="971"/>
    </location>
</feature>
<feature type="domain" description="ABC transporter" evidence="12">
    <location>
        <begin position="1075"/>
        <end position="1310"/>
    </location>
</feature>
<keyword evidence="6" id="KW-0547">Nucleotide-binding</keyword>
<dbReference type="InterPro" id="IPR003439">
    <property type="entry name" value="ABC_transporter-like_ATP-bd"/>
</dbReference>
<dbReference type="SUPFAM" id="SSF52540">
    <property type="entry name" value="P-loop containing nucleoside triphosphate hydrolases"/>
    <property type="match status" value="2"/>
</dbReference>
<evidence type="ECO:0000259" key="13">
    <source>
        <dbReference type="PROSITE" id="PS50929"/>
    </source>
</evidence>
<dbReference type="GO" id="GO:0005524">
    <property type="term" value="F:ATP binding"/>
    <property type="evidence" value="ECO:0007669"/>
    <property type="project" value="UniProtKB-KW"/>
</dbReference>
<dbReference type="SUPFAM" id="SSF90123">
    <property type="entry name" value="ABC transporter transmembrane region"/>
    <property type="match status" value="2"/>
</dbReference>
<dbReference type="Gene3D" id="1.20.1560.10">
    <property type="entry name" value="ABC transporter type 1, transmembrane domain"/>
    <property type="match status" value="2"/>
</dbReference>
<keyword evidence="4 11" id="KW-0812">Transmembrane</keyword>
<evidence type="ECO:0000256" key="10">
    <source>
        <dbReference type="SAM" id="MobiDB-lite"/>
    </source>
</evidence>
<comment type="caution">
    <text evidence="14">The sequence shown here is derived from an EMBL/GenBank/DDBJ whole genome shotgun (WGS) entry which is preliminary data.</text>
</comment>
<feature type="transmembrane region" description="Helical" evidence="11">
    <location>
        <begin position="330"/>
        <end position="353"/>
    </location>
</feature>
<keyword evidence="3" id="KW-0813">Transport</keyword>
<dbReference type="PANTHER" id="PTHR24223">
    <property type="entry name" value="ATP-BINDING CASSETTE SUB-FAMILY C"/>
    <property type="match status" value="1"/>
</dbReference>
<evidence type="ECO:0000256" key="1">
    <source>
        <dbReference type="ARBA" id="ARBA00004128"/>
    </source>
</evidence>
<name>A0A835SWF1_9CHLO</name>
<evidence type="ECO:0000256" key="4">
    <source>
        <dbReference type="ARBA" id="ARBA00022692"/>
    </source>
</evidence>
<evidence type="ECO:0000256" key="7">
    <source>
        <dbReference type="ARBA" id="ARBA00022840"/>
    </source>
</evidence>
<dbReference type="InterPro" id="IPR036640">
    <property type="entry name" value="ABC1_TM_sf"/>
</dbReference>
<comment type="subcellular location">
    <subcellularLocation>
        <location evidence="1">Vacuole membrane</location>
        <topology evidence="1">Multi-pass membrane protein</topology>
    </subcellularLocation>
</comment>
<dbReference type="InterPro" id="IPR044746">
    <property type="entry name" value="ABCC_6TM_D1"/>
</dbReference>
<evidence type="ECO:0000256" key="9">
    <source>
        <dbReference type="ARBA" id="ARBA00023136"/>
    </source>
</evidence>
<comment type="similarity">
    <text evidence="2">Belongs to the ABC transporter superfamily. ABCC family. Conjugate transporter (TC 3.A.1.208) subfamily.</text>
</comment>
<keyword evidence="8 11" id="KW-1133">Transmembrane helix</keyword>
<dbReference type="CDD" id="cd03244">
    <property type="entry name" value="ABCC_MRP_domain2"/>
    <property type="match status" value="1"/>
</dbReference>
<gene>
    <name evidence="14" type="ORF">HYH02_012871</name>
</gene>
<evidence type="ECO:0008006" key="16">
    <source>
        <dbReference type="Google" id="ProtNLM"/>
    </source>
</evidence>
<feature type="transmembrane region" description="Helical" evidence="11">
    <location>
        <begin position="868"/>
        <end position="887"/>
    </location>
</feature>
<feature type="transmembrane region" description="Helical" evidence="11">
    <location>
        <begin position="101"/>
        <end position="125"/>
    </location>
</feature>
<feature type="region of interest" description="Disordered" evidence="10">
    <location>
        <begin position="654"/>
        <end position="677"/>
    </location>
</feature>
<dbReference type="Pfam" id="PF00005">
    <property type="entry name" value="ABC_tran"/>
    <property type="match status" value="2"/>
</dbReference>
<keyword evidence="15" id="KW-1185">Reference proteome</keyword>
<feature type="transmembrane region" description="Helical" evidence="11">
    <location>
        <begin position="253"/>
        <end position="270"/>
    </location>
</feature>
<feature type="compositionally biased region" description="Basic and acidic residues" evidence="10">
    <location>
        <begin position="663"/>
        <end position="677"/>
    </location>
</feature>
<dbReference type="CDD" id="cd03250">
    <property type="entry name" value="ABCC_MRP_domain1"/>
    <property type="match status" value="1"/>
</dbReference>
<dbReference type="FunFam" id="3.40.50.300:FF:000997">
    <property type="entry name" value="Multidrug resistance-associated protein 1"/>
    <property type="match status" value="1"/>
</dbReference>
<protein>
    <recommendedName>
        <fullName evidence="16">ABC transporter</fullName>
    </recommendedName>
</protein>
<dbReference type="CDD" id="cd18579">
    <property type="entry name" value="ABC_6TM_ABCC_D1"/>
    <property type="match status" value="1"/>
</dbReference>
<dbReference type="InterPro" id="IPR050173">
    <property type="entry name" value="ABC_transporter_C-like"/>
</dbReference>
<feature type="transmembrane region" description="Helical" evidence="11">
    <location>
        <begin position="710"/>
        <end position="732"/>
    </location>
</feature>
<evidence type="ECO:0000313" key="15">
    <source>
        <dbReference type="Proteomes" id="UP000613740"/>
    </source>
</evidence>
<keyword evidence="5" id="KW-0677">Repeat</keyword>
<dbReference type="Pfam" id="PF00664">
    <property type="entry name" value="ABC_membrane"/>
    <property type="match status" value="2"/>
</dbReference>
<feature type="region of interest" description="Disordered" evidence="10">
    <location>
        <begin position="1"/>
        <end position="20"/>
    </location>
</feature>